<accession>A0A315Z536</accession>
<protein>
    <submittedName>
        <fullName evidence="3">Nicotinamidase-related amidase</fullName>
    </submittedName>
</protein>
<proteinExistence type="predicted"/>
<name>A0A315Z536_SEDFL</name>
<dbReference type="OrthoDB" id="9791276at2"/>
<dbReference type="Gene3D" id="3.40.50.850">
    <property type="entry name" value="Isochorismatase-like"/>
    <property type="match status" value="1"/>
</dbReference>
<keyword evidence="4" id="KW-1185">Reference proteome</keyword>
<dbReference type="PANTHER" id="PTHR43540">
    <property type="entry name" value="PEROXYUREIDOACRYLATE/UREIDOACRYLATE AMIDOHYDROLASE-RELATED"/>
    <property type="match status" value="1"/>
</dbReference>
<dbReference type="RefSeq" id="WP_109621689.1">
    <property type="nucleotide sequence ID" value="NZ_QGDO01000007.1"/>
</dbReference>
<evidence type="ECO:0000313" key="3">
    <source>
        <dbReference type="EMBL" id="PWJ38532.1"/>
    </source>
</evidence>
<dbReference type="SUPFAM" id="SSF52499">
    <property type="entry name" value="Isochorismatase-like hydrolases"/>
    <property type="match status" value="1"/>
</dbReference>
<dbReference type="CDD" id="cd01014">
    <property type="entry name" value="nicotinamidase_related"/>
    <property type="match status" value="1"/>
</dbReference>
<dbReference type="InterPro" id="IPR036380">
    <property type="entry name" value="Isochorismatase-like_sf"/>
</dbReference>
<evidence type="ECO:0000256" key="1">
    <source>
        <dbReference type="ARBA" id="ARBA00022801"/>
    </source>
</evidence>
<dbReference type="InterPro" id="IPR000868">
    <property type="entry name" value="Isochorismatase-like_dom"/>
</dbReference>
<evidence type="ECO:0000259" key="2">
    <source>
        <dbReference type="Pfam" id="PF00857"/>
    </source>
</evidence>
<dbReference type="Proteomes" id="UP000245535">
    <property type="component" value="Unassembled WGS sequence"/>
</dbReference>
<reference evidence="3 4" key="1">
    <citation type="submission" date="2018-03" db="EMBL/GenBank/DDBJ databases">
        <title>Genomic Encyclopedia of Archaeal and Bacterial Type Strains, Phase II (KMG-II): from individual species to whole genera.</title>
        <authorList>
            <person name="Goeker M."/>
        </authorList>
    </citation>
    <scope>NUCLEOTIDE SEQUENCE [LARGE SCALE GENOMIC DNA]</scope>
    <source>
        <strain evidence="3 4">DSM 28229</strain>
    </source>
</reference>
<sequence>MKKALIIIDVQNDYFEGGIYPQFNTTSVLEPTKKAIEKAKQEGYLIVFIKHEAPEGFLVKGTEGSEIHAELKPYLEDGIIVTKTFANSFKETNLETVLKENNVTDLIITGIMTQNCVTHTAISKESEKYNVTVVGNACTAPNEMVHNVALVALTERVSVINSIEGYK</sequence>
<comment type="caution">
    <text evidence="3">The sequence shown here is derived from an EMBL/GenBank/DDBJ whole genome shotgun (WGS) entry which is preliminary data.</text>
</comment>
<gene>
    <name evidence="3" type="ORF">BC781_107122</name>
</gene>
<organism evidence="3 4">
    <name type="scientific">Sediminitomix flava</name>
    <dbReference type="NCBI Taxonomy" id="379075"/>
    <lineage>
        <taxon>Bacteria</taxon>
        <taxon>Pseudomonadati</taxon>
        <taxon>Bacteroidota</taxon>
        <taxon>Cytophagia</taxon>
        <taxon>Cytophagales</taxon>
        <taxon>Flammeovirgaceae</taxon>
        <taxon>Sediminitomix</taxon>
    </lineage>
</organism>
<feature type="domain" description="Isochorismatase-like" evidence="2">
    <location>
        <begin position="4"/>
        <end position="160"/>
    </location>
</feature>
<dbReference type="GO" id="GO:0016787">
    <property type="term" value="F:hydrolase activity"/>
    <property type="evidence" value="ECO:0007669"/>
    <property type="project" value="UniProtKB-KW"/>
</dbReference>
<dbReference type="EMBL" id="QGDO01000007">
    <property type="protein sequence ID" value="PWJ38532.1"/>
    <property type="molecule type" value="Genomic_DNA"/>
</dbReference>
<dbReference type="InterPro" id="IPR050272">
    <property type="entry name" value="Isochorismatase-like_hydrls"/>
</dbReference>
<keyword evidence="1" id="KW-0378">Hydrolase</keyword>
<dbReference type="AlphaFoldDB" id="A0A315Z536"/>
<dbReference type="PANTHER" id="PTHR43540:SF15">
    <property type="entry name" value="BLR5631 PROTEIN"/>
    <property type="match status" value="1"/>
</dbReference>
<evidence type="ECO:0000313" key="4">
    <source>
        <dbReference type="Proteomes" id="UP000245535"/>
    </source>
</evidence>
<dbReference type="Pfam" id="PF00857">
    <property type="entry name" value="Isochorismatase"/>
    <property type="match status" value="1"/>
</dbReference>